<dbReference type="InterPro" id="IPR006134">
    <property type="entry name" value="DNA-dir_DNA_pol_B_multi_dom"/>
</dbReference>
<dbReference type="GO" id="GO:0000166">
    <property type="term" value="F:nucleotide binding"/>
    <property type="evidence" value="ECO:0007669"/>
    <property type="project" value="InterPro"/>
</dbReference>
<evidence type="ECO:0000256" key="4">
    <source>
        <dbReference type="ARBA" id="ARBA00022679"/>
    </source>
</evidence>
<keyword evidence="7" id="KW-0239">DNA-directed DNA polymerase</keyword>
<dbReference type="Gene3D" id="3.30.420.10">
    <property type="entry name" value="Ribonuclease H-like superfamily/Ribonuclease H"/>
    <property type="match status" value="1"/>
</dbReference>
<dbReference type="InterPro" id="IPR036397">
    <property type="entry name" value="RNaseH_sf"/>
</dbReference>
<dbReference type="STRING" id="61395.A0A1Y1WJR8"/>
<keyword evidence="13" id="KW-1185">Reference proteome</keyword>
<feature type="compositionally biased region" description="Basic residues" evidence="9">
    <location>
        <begin position="273"/>
        <end position="288"/>
    </location>
</feature>
<dbReference type="SMART" id="SM00486">
    <property type="entry name" value="POLBc"/>
    <property type="match status" value="1"/>
</dbReference>
<accession>A0A1Y1WJR8</accession>
<keyword evidence="5" id="KW-0548">Nucleotidyltransferase</keyword>
<keyword evidence="6" id="KW-0227">DNA damage</keyword>
<dbReference type="GO" id="GO:0000724">
    <property type="term" value="P:double-strand break repair via homologous recombination"/>
    <property type="evidence" value="ECO:0007669"/>
    <property type="project" value="TreeGrafter"/>
</dbReference>
<dbReference type="Pfam" id="PF00136">
    <property type="entry name" value="DNA_pol_B"/>
    <property type="match status" value="1"/>
</dbReference>
<evidence type="ECO:0000259" key="11">
    <source>
        <dbReference type="Pfam" id="PF03104"/>
    </source>
</evidence>
<feature type="compositionally biased region" description="Acidic residues" evidence="9">
    <location>
        <begin position="257"/>
        <end position="266"/>
    </location>
</feature>
<evidence type="ECO:0000259" key="10">
    <source>
        <dbReference type="Pfam" id="PF00136"/>
    </source>
</evidence>
<dbReference type="CDD" id="cd05778">
    <property type="entry name" value="DNA_polB_zeta_exo"/>
    <property type="match status" value="1"/>
</dbReference>
<feature type="compositionally biased region" description="Basic and acidic residues" evidence="9">
    <location>
        <begin position="10"/>
        <end position="19"/>
    </location>
</feature>
<evidence type="ECO:0000256" key="8">
    <source>
        <dbReference type="ARBA" id="ARBA00023204"/>
    </source>
</evidence>
<comment type="caution">
    <text evidence="12">The sequence shown here is derived from an EMBL/GenBank/DDBJ whole genome shotgun (WGS) entry which is preliminary data.</text>
</comment>
<protein>
    <recommendedName>
        <fullName evidence="3">DNA polymerase zeta catalytic subunit</fullName>
        <ecNumber evidence="2">2.7.7.7</ecNumber>
    </recommendedName>
</protein>
<evidence type="ECO:0000313" key="13">
    <source>
        <dbReference type="Proteomes" id="UP000193922"/>
    </source>
</evidence>
<organism evidence="12 13">
    <name type="scientific">Linderina pennispora</name>
    <dbReference type="NCBI Taxonomy" id="61395"/>
    <lineage>
        <taxon>Eukaryota</taxon>
        <taxon>Fungi</taxon>
        <taxon>Fungi incertae sedis</taxon>
        <taxon>Zoopagomycota</taxon>
        <taxon>Kickxellomycotina</taxon>
        <taxon>Kickxellomycetes</taxon>
        <taxon>Kickxellales</taxon>
        <taxon>Kickxellaceae</taxon>
        <taxon>Linderina</taxon>
    </lineage>
</organism>
<dbReference type="PANTHER" id="PTHR45812">
    <property type="entry name" value="DNA POLYMERASE ZETA CATALYTIC SUBUNIT"/>
    <property type="match status" value="1"/>
</dbReference>
<evidence type="ECO:0000256" key="2">
    <source>
        <dbReference type="ARBA" id="ARBA00012417"/>
    </source>
</evidence>
<evidence type="ECO:0000256" key="6">
    <source>
        <dbReference type="ARBA" id="ARBA00022763"/>
    </source>
</evidence>
<evidence type="ECO:0000256" key="9">
    <source>
        <dbReference type="SAM" id="MobiDB-lite"/>
    </source>
</evidence>
<sequence length="1419" mass="158437">MKMQQQHDSQVLERRKDAPQVEAAAQRNRPGLEWSNHWRIQSLLQSALANDRQHVDHGVSGESLAMWEDVSQKLSDIGSELAQDSSSMYIANTAEGSSSWVDSWPTCREVDTGEVRLISAASEHRSHFYLNFAHNLSPGQSSLESSPAFKLDPQTFDESLLLSQSSQPSQTRPLVDESIISQGVSDSATKDHGSNCSDVDGLDDMLADAFVSASQKSEFDEFGDLDGLDNSWIEGELQKLNDYESADAAKPIPQVDGGDDDSDDFVPSDRSRRTTTHSSARRRHRVRRVLTPLALKPSPKMPQRVEQKKSSYSSDFDDQFEELQRHQELSLSASQTAGKTPSQAVKAPSRDVGSDFYIDIVRPSRSDSGSKEVHCIPSSPEPKADAIGDKSPYIGKNTNSTRVHPVNYSDIGMLTVVDKAPASIDAQSPDPSILSSDDEAPVEPSWDDTVVFRFAKPSPTAEHLAASLSRYNLPEVVTPIPFFSKTRDLPNRTKSYAGQTIKFASADPSELPVFDPVLAQDLDRSSMEQQRAARIERQQRRQQMWSPAAISATNAAMSQRAQRSSGIADGWWEFAIRPPHPHTAVAGYASVKHSAVPSQLADSADALHTPARKRQRDQSDLKWGSVLGKLSGFTNTQSMSVTPTMSSTSQQLNCIGKREKVPMSQMSLEIITSTRDWLLPDPKLDSVLCMVACMVTDKPQWDVSPYSGCRTVVWTHGTSRPLSRLGFPGHVEHLNLDDEVQMITEFTQWVCTHDPDVLCGYEVQNSSWGYLIERADVVYGMRLSSDLSRIIDPPWRRQQSGYGREQDSWSYKKGAALSIAGRHVLNVWRLMRSELALTSYSLEKIAEEVLKEKVPHFTHSKISQWFLNGPAVAGIRAIRHVMYRARADLRLLDTMDIVQRASEFASIIGIDFDSVITRGSQLRVESLMARIAHPELYILSSPTREQVAQQRAAECAPLVLEPQSRYYTDPVVVLDFQSLYPSIMIAYNYCFSTCLGSVEDAVSQAPGTKRRLGFTDVHIPPGILSKLRDHVTISPNGAVFVKPEIRKGLLGRMLQEILESRTWSDDEMLCKNLDARQLGLKLIANVTYGYAGASFSGRMPCVEIADAIVQSGRETLESAIRFIHSKHDEWGARVVYGDTDSVRQTAFKLGHEIAQALKFEKVYQPCVLLTKKRYAGWMYTAPDQTDPMLDVKGMELIIEGTMDRLFATNDLSQVKSFITDEISKVSQGEYPMMDFFIAKEVLPPHAKVSMDDMQSDARAEPQYGERVPYVVVVRPLALLNRPELHLNYQYYISKQIVPALDRVLGLVGIDVRTWGLHDSLIDVFLATKPDDDNDGLDKPVKRRPARRTLDHFYHERSCLLCRQTMPHLPDKLLRVPALMSRLARIQMGIDWACVQSDVLMAVEGCDSLDCPTMNQAQGI</sequence>
<gene>
    <name evidence="12" type="ORF">DL89DRAFT_263802</name>
</gene>
<evidence type="ECO:0000256" key="7">
    <source>
        <dbReference type="ARBA" id="ARBA00022932"/>
    </source>
</evidence>
<dbReference type="RefSeq" id="XP_040747000.1">
    <property type="nucleotide sequence ID" value="XM_040885987.1"/>
</dbReference>
<dbReference type="SUPFAM" id="SSF56672">
    <property type="entry name" value="DNA/RNA polymerases"/>
    <property type="match status" value="1"/>
</dbReference>
<evidence type="ECO:0000313" key="12">
    <source>
        <dbReference type="EMBL" id="ORX73789.1"/>
    </source>
</evidence>
<keyword evidence="4" id="KW-0808">Transferase</keyword>
<name>A0A1Y1WJR8_9FUNG</name>
<feature type="region of interest" description="Disordered" evidence="9">
    <location>
        <begin position="1"/>
        <end position="28"/>
    </location>
</feature>
<feature type="domain" description="DNA-directed DNA polymerase family B exonuclease" evidence="11">
    <location>
        <begin position="652"/>
        <end position="845"/>
    </location>
</feature>
<dbReference type="Gene3D" id="3.90.1600.10">
    <property type="entry name" value="Palm domain of DNA polymerase"/>
    <property type="match status" value="1"/>
</dbReference>
<feature type="compositionally biased region" description="Polar residues" evidence="9">
    <location>
        <begin position="332"/>
        <end position="343"/>
    </location>
</feature>
<proteinExistence type="inferred from homology"/>
<dbReference type="InterPro" id="IPR006133">
    <property type="entry name" value="DNA-dir_DNA_pol_B_exonuc"/>
</dbReference>
<dbReference type="InterPro" id="IPR006172">
    <property type="entry name" value="DNA-dir_DNA_pol_B"/>
</dbReference>
<dbReference type="GO" id="GO:0042276">
    <property type="term" value="P:error-prone translesion synthesis"/>
    <property type="evidence" value="ECO:0007669"/>
    <property type="project" value="TreeGrafter"/>
</dbReference>
<dbReference type="Proteomes" id="UP000193922">
    <property type="component" value="Unassembled WGS sequence"/>
</dbReference>
<feature type="region of interest" description="Disordered" evidence="9">
    <location>
        <begin position="249"/>
        <end position="317"/>
    </location>
</feature>
<dbReference type="EC" id="2.7.7.7" evidence="2"/>
<dbReference type="GO" id="GO:0003677">
    <property type="term" value="F:DNA binding"/>
    <property type="evidence" value="ECO:0007669"/>
    <property type="project" value="InterPro"/>
</dbReference>
<keyword evidence="8" id="KW-0234">DNA repair</keyword>
<evidence type="ECO:0000256" key="1">
    <source>
        <dbReference type="ARBA" id="ARBA00005755"/>
    </source>
</evidence>
<comment type="similarity">
    <text evidence="1">Belongs to the DNA polymerase type-B family.</text>
</comment>
<feature type="region of interest" description="Disordered" evidence="9">
    <location>
        <begin position="363"/>
        <end position="388"/>
    </location>
</feature>
<dbReference type="GeneID" id="63802635"/>
<dbReference type="SUPFAM" id="SSF53098">
    <property type="entry name" value="Ribonuclease H-like"/>
    <property type="match status" value="1"/>
</dbReference>
<dbReference type="Gene3D" id="1.10.132.60">
    <property type="entry name" value="DNA polymerase family B, C-terminal domain"/>
    <property type="match status" value="1"/>
</dbReference>
<dbReference type="Pfam" id="PF03104">
    <property type="entry name" value="DNA_pol_B_exo1"/>
    <property type="match status" value="1"/>
</dbReference>
<dbReference type="OrthoDB" id="2414538at2759"/>
<dbReference type="GO" id="GO:0003887">
    <property type="term" value="F:DNA-directed DNA polymerase activity"/>
    <property type="evidence" value="ECO:0007669"/>
    <property type="project" value="UniProtKB-KW"/>
</dbReference>
<reference evidence="12 13" key="1">
    <citation type="submission" date="2016-07" db="EMBL/GenBank/DDBJ databases">
        <title>Pervasive Adenine N6-methylation of Active Genes in Fungi.</title>
        <authorList>
            <consortium name="DOE Joint Genome Institute"/>
            <person name="Mondo S.J."/>
            <person name="Dannebaum R.O."/>
            <person name="Kuo R.C."/>
            <person name="Labutti K."/>
            <person name="Haridas S."/>
            <person name="Kuo A."/>
            <person name="Salamov A."/>
            <person name="Ahrendt S.R."/>
            <person name="Lipzen A."/>
            <person name="Sullivan W."/>
            <person name="Andreopoulos W.B."/>
            <person name="Clum A."/>
            <person name="Lindquist E."/>
            <person name="Daum C."/>
            <person name="Ramamoorthy G.K."/>
            <person name="Gryganskyi A."/>
            <person name="Culley D."/>
            <person name="Magnuson J.K."/>
            <person name="James T.Y."/>
            <person name="O'Malley M.A."/>
            <person name="Stajich J.E."/>
            <person name="Spatafora J.W."/>
            <person name="Visel A."/>
            <person name="Grigoriev I.V."/>
        </authorList>
    </citation>
    <scope>NUCLEOTIDE SEQUENCE [LARGE SCALE GENOMIC DNA]</scope>
    <source>
        <strain evidence="12 13">ATCC 12442</strain>
    </source>
</reference>
<evidence type="ECO:0000256" key="5">
    <source>
        <dbReference type="ARBA" id="ARBA00022695"/>
    </source>
</evidence>
<feature type="domain" description="DNA-directed DNA polymerase family B multifunctional" evidence="10">
    <location>
        <begin position="911"/>
        <end position="1304"/>
    </location>
</feature>
<dbReference type="PRINTS" id="PR00106">
    <property type="entry name" value="DNAPOLB"/>
</dbReference>
<feature type="region of interest" description="Disordered" evidence="9">
    <location>
        <begin position="332"/>
        <end position="351"/>
    </location>
</feature>
<dbReference type="InterPro" id="IPR012337">
    <property type="entry name" value="RNaseH-like_sf"/>
</dbReference>
<dbReference type="InterPro" id="IPR042087">
    <property type="entry name" value="DNA_pol_B_thumb"/>
</dbReference>
<evidence type="ECO:0000256" key="3">
    <source>
        <dbReference type="ARBA" id="ARBA00021589"/>
    </source>
</evidence>
<dbReference type="InterPro" id="IPR043502">
    <property type="entry name" value="DNA/RNA_pol_sf"/>
</dbReference>
<feature type="compositionally biased region" description="Basic and acidic residues" evidence="9">
    <location>
        <begin position="363"/>
        <end position="374"/>
    </location>
</feature>
<dbReference type="EMBL" id="MCFD01000001">
    <property type="protein sequence ID" value="ORX73789.1"/>
    <property type="molecule type" value="Genomic_DNA"/>
</dbReference>
<dbReference type="InterPro" id="IPR030559">
    <property type="entry name" value="PolZ_Rev3"/>
</dbReference>
<dbReference type="PANTHER" id="PTHR45812:SF1">
    <property type="entry name" value="DNA POLYMERASE ZETA CATALYTIC SUBUNIT"/>
    <property type="match status" value="1"/>
</dbReference>
<dbReference type="GO" id="GO:0005634">
    <property type="term" value="C:nucleus"/>
    <property type="evidence" value="ECO:0007669"/>
    <property type="project" value="TreeGrafter"/>
</dbReference>
<dbReference type="GO" id="GO:0016035">
    <property type="term" value="C:zeta DNA polymerase complex"/>
    <property type="evidence" value="ECO:0007669"/>
    <property type="project" value="InterPro"/>
</dbReference>
<dbReference type="InterPro" id="IPR023211">
    <property type="entry name" value="DNA_pol_palm_dom_sf"/>
</dbReference>